<dbReference type="PANTHER" id="PTHR20982:SF3">
    <property type="entry name" value="MITOCHONDRIAL RIBOSOME RECYCLING FACTOR PSEUDO 1"/>
    <property type="match status" value="1"/>
</dbReference>
<comment type="subcellular location">
    <subcellularLocation>
        <location evidence="1 5">Cytoplasm</location>
    </subcellularLocation>
</comment>
<reference evidence="7 8" key="1">
    <citation type="submission" date="2020-10" db="EMBL/GenBank/DDBJ databases">
        <title>Eggerthella sp. nov., isolated from human feces.</title>
        <authorList>
            <person name="Yajun G."/>
        </authorList>
    </citation>
    <scope>NUCLEOTIDE SEQUENCE [LARGE SCALE GENOMIC DNA]</scope>
    <source>
        <strain evidence="7 8">HF-1101</strain>
    </source>
</reference>
<evidence type="ECO:0000256" key="4">
    <source>
        <dbReference type="ARBA" id="ARBA00022917"/>
    </source>
</evidence>
<dbReference type="GO" id="GO:0005737">
    <property type="term" value="C:cytoplasm"/>
    <property type="evidence" value="ECO:0007669"/>
    <property type="project" value="UniProtKB-SubCell"/>
</dbReference>
<protein>
    <recommendedName>
        <fullName evidence="5">Ribosome-recycling factor</fullName>
        <shortName evidence="5">RRF</shortName>
    </recommendedName>
    <alternativeName>
        <fullName evidence="5">Ribosome-releasing factor</fullName>
    </alternativeName>
</protein>
<dbReference type="InterPro" id="IPR023584">
    <property type="entry name" value="Ribosome_recyc_fac_dom"/>
</dbReference>
<dbReference type="KEGG" id="egd:GS424_014225"/>
<dbReference type="RefSeq" id="WP_160941146.1">
    <property type="nucleotide sequence ID" value="NZ_CP063310.1"/>
</dbReference>
<comment type="function">
    <text evidence="5">Responsible for the release of ribosomes from messenger RNA at the termination of protein biosynthesis. May increase the efficiency of translation by recycling ribosomes from one round of translation to another.</text>
</comment>
<dbReference type="AlphaFoldDB" id="A0A6L7ISB6"/>
<evidence type="ECO:0000313" key="8">
    <source>
        <dbReference type="Proteomes" id="UP000478463"/>
    </source>
</evidence>
<dbReference type="EMBL" id="CP063310">
    <property type="protein sequence ID" value="QOS67652.1"/>
    <property type="molecule type" value="Genomic_DNA"/>
</dbReference>
<dbReference type="Proteomes" id="UP000478463">
    <property type="component" value="Chromosome"/>
</dbReference>
<gene>
    <name evidence="5 7" type="primary">frr</name>
    <name evidence="7" type="ORF">GS424_014225</name>
</gene>
<keyword evidence="4 5" id="KW-0648">Protein biosynthesis</keyword>
<evidence type="ECO:0000256" key="1">
    <source>
        <dbReference type="ARBA" id="ARBA00004496"/>
    </source>
</evidence>
<dbReference type="SUPFAM" id="SSF55194">
    <property type="entry name" value="Ribosome recycling factor, RRF"/>
    <property type="match status" value="1"/>
</dbReference>
<organism evidence="7 8">
    <name type="scientific">Eggerthella guodeyinii</name>
    <dbReference type="NCBI Taxonomy" id="2690837"/>
    <lineage>
        <taxon>Bacteria</taxon>
        <taxon>Bacillati</taxon>
        <taxon>Actinomycetota</taxon>
        <taxon>Coriobacteriia</taxon>
        <taxon>Eggerthellales</taxon>
        <taxon>Eggerthellaceae</taxon>
        <taxon>Eggerthella</taxon>
    </lineage>
</organism>
<dbReference type="HAMAP" id="MF_00040">
    <property type="entry name" value="RRF"/>
    <property type="match status" value="1"/>
</dbReference>
<dbReference type="FunFam" id="1.10.132.20:FF:000001">
    <property type="entry name" value="Ribosome-recycling factor"/>
    <property type="match status" value="1"/>
</dbReference>
<dbReference type="Pfam" id="PF01765">
    <property type="entry name" value="RRF"/>
    <property type="match status" value="1"/>
</dbReference>
<dbReference type="PANTHER" id="PTHR20982">
    <property type="entry name" value="RIBOSOME RECYCLING FACTOR"/>
    <property type="match status" value="1"/>
</dbReference>
<sequence length="186" mass="20759">MSIDDSMLQAEERMDKALASLGEAFASVRTGRANAMVLDRIRVDYYGVPTPVNQMAGVKTPDAHMLVIEPWDKGVLGAIEHAIMQSDLGVTPSNDGSVIRLPFPALTEERRRELVKQCKTYAEEARVAVRNARRDANAAIERAVKEESLPEDDERRGQAEVQKLTDKYIADIDEAFKKKEAEVMEI</sequence>
<dbReference type="InterPro" id="IPR036191">
    <property type="entry name" value="RRF_sf"/>
</dbReference>
<evidence type="ECO:0000259" key="6">
    <source>
        <dbReference type="Pfam" id="PF01765"/>
    </source>
</evidence>
<keyword evidence="3 5" id="KW-0963">Cytoplasm</keyword>
<dbReference type="GO" id="GO:0006415">
    <property type="term" value="P:translational termination"/>
    <property type="evidence" value="ECO:0007669"/>
    <property type="project" value="UniProtKB-UniRule"/>
</dbReference>
<dbReference type="NCBIfam" id="TIGR00496">
    <property type="entry name" value="frr"/>
    <property type="match status" value="1"/>
</dbReference>
<dbReference type="GO" id="GO:0043023">
    <property type="term" value="F:ribosomal large subunit binding"/>
    <property type="evidence" value="ECO:0007669"/>
    <property type="project" value="TreeGrafter"/>
</dbReference>
<dbReference type="Gene3D" id="3.30.1360.40">
    <property type="match status" value="1"/>
</dbReference>
<accession>A0A6L7ISB6</accession>
<dbReference type="InterPro" id="IPR002661">
    <property type="entry name" value="Ribosome_recyc_fac"/>
</dbReference>
<dbReference type="Gene3D" id="1.10.132.20">
    <property type="entry name" value="Ribosome-recycling factor"/>
    <property type="match status" value="1"/>
</dbReference>
<feature type="domain" description="Ribosome recycling factor" evidence="6">
    <location>
        <begin position="23"/>
        <end position="184"/>
    </location>
</feature>
<evidence type="ECO:0000313" key="7">
    <source>
        <dbReference type="EMBL" id="QOS67652.1"/>
    </source>
</evidence>
<evidence type="ECO:0000256" key="2">
    <source>
        <dbReference type="ARBA" id="ARBA00005912"/>
    </source>
</evidence>
<comment type="similarity">
    <text evidence="2 5">Belongs to the RRF family.</text>
</comment>
<dbReference type="FunFam" id="3.30.1360.40:FF:000001">
    <property type="entry name" value="Ribosome-recycling factor"/>
    <property type="match status" value="1"/>
</dbReference>
<proteinExistence type="inferred from homology"/>
<evidence type="ECO:0000256" key="3">
    <source>
        <dbReference type="ARBA" id="ARBA00022490"/>
    </source>
</evidence>
<evidence type="ECO:0000256" key="5">
    <source>
        <dbReference type="HAMAP-Rule" id="MF_00040"/>
    </source>
</evidence>
<name>A0A6L7ISB6_9ACTN</name>
<dbReference type="CDD" id="cd00520">
    <property type="entry name" value="RRF"/>
    <property type="match status" value="1"/>
</dbReference>